<dbReference type="EMBL" id="UYYG01000097">
    <property type="protein sequence ID" value="VDN53050.1"/>
    <property type="molecule type" value="Genomic_DNA"/>
</dbReference>
<reference evidence="2 4" key="2">
    <citation type="submission" date="2018-11" db="EMBL/GenBank/DDBJ databases">
        <authorList>
            <consortium name="Pathogen Informatics"/>
        </authorList>
    </citation>
    <scope>NUCLEOTIDE SEQUENCE [LARGE SCALE GENOMIC DNA]</scope>
</reference>
<dbReference type="Proteomes" id="UP000038040">
    <property type="component" value="Unplaced"/>
</dbReference>
<evidence type="ECO:0000313" key="4">
    <source>
        <dbReference type="Proteomes" id="UP000274756"/>
    </source>
</evidence>
<gene>
    <name evidence="2" type="ORF">DME_LOCUS3023</name>
</gene>
<dbReference type="AlphaFoldDB" id="A0A0N4UN37"/>
<organism evidence="3 5">
    <name type="scientific">Dracunculus medinensis</name>
    <name type="common">Guinea worm</name>
    <dbReference type="NCBI Taxonomy" id="318479"/>
    <lineage>
        <taxon>Eukaryota</taxon>
        <taxon>Metazoa</taxon>
        <taxon>Ecdysozoa</taxon>
        <taxon>Nematoda</taxon>
        <taxon>Chromadorea</taxon>
        <taxon>Rhabditida</taxon>
        <taxon>Spirurina</taxon>
        <taxon>Dracunculoidea</taxon>
        <taxon>Dracunculidae</taxon>
        <taxon>Dracunculus</taxon>
    </lineage>
</organism>
<accession>A0A0N4UN37</accession>
<evidence type="ECO:0000313" key="5">
    <source>
        <dbReference type="WBParaSite" id="DME_0000930101-mRNA-1"/>
    </source>
</evidence>
<reference evidence="5" key="1">
    <citation type="submission" date="2017-02" db="UniProtKB">
        <authorList>
            <consortium name="WormBaseParasite"/>
        </authorList>
    </citation>
    <scope>IDENTIFICATION</scope>
</reference>
<feature type="region of interest" description="Disordered" evidence="1">
    <location>
        <begin position="167"/>
        <end position="190"/>
    </location>
</feature>
<proteinExistence type="predicted"/>
<evidence type="ECO:0000313" key="2">
    <source>
        <dbReference type="EMBL" id="VDN53050.1"/>
    </source>
</evidence>
<evidence type="ECO:0000256" key="1">
    <source>
        <dbReference type="SAM" id="MobiDB-lite"/>
    </source>
</evidence>
<protein>
    <submittedName>
        <fullName evidence="2 5">Uncharacterized protein</fullName>
    </submittedName>
</protein>
<keyword evidence="4" id="KW-1185">Reference proteome</keyword>
<sequence length="295" mass="33939">MLSNDQLRYSTTPISLSALTERLSQAVGIGNNGSIITAMFSSSSPNALCNSSQSVNSELIQPTIAFKRQSLKRPMIFSEHFEVPKPKRRMEQMNDKLKNFHISLNSNITQYEWQRRQKTETFEELEERLMEGGKGKIRQHYWILWETNLRQWQVIITKDEEDMRATRLKESDDEMDSCEPSTSQNQSDDAEISLKLSAELQQYLKRSRDAPVIVENPTSAVVPYIPADPYQDPSMHGRIKEVSSDPYIHNIYEAVFSFVTFPEEDRAESPIVNAYTSSIEIKELESSEDEPMDID</sequence>
<dbReference type="Proteomes" id="UP000274756">
    <property type="component" value="Unassembled WGS sequence"/>
</dbReference>
<dbReference type="WBParaSite" id="DME_0000930101-mRNA-1">
    <property type="protein sequence ID" value="DME_0000930101-mRNA-1"/>
    <property type="gene ID" value="DME_0000930101"/>
</dbReference>
<evidence type="ECO:0000313" key="3">
    <source>
        <dbReference type="Proteomes" id="UP000038040"/>
    </source>
</evidence>
<name>A0A0N4UN37_DRAME</name>